<proteinExistence type="predicted"/>
<sequence length="72" mass="8406">MFNMSSCFFFTLEVHQYFGALALLHRLSINSKPLSFSFPYRNKEILVSLGIFLNSSQTNYFSDFLQVLHICM</sequence>
<organism evidence="1">
    <name type="scientific">Anopheles marajoara</name>
    <dbReference type="NCBI Taxonomy" id="58244"/>
    <lineage>
        <taxon>Eukaryota</taxon>
        <taxon>Metazoa</taxon>
        <taxon>Ecdysozoa</taxon>
        <taxon>Arthropoda</taxon>
        <taxon>Hexapoda</taxon>
        <taxon>Insecta</taxon>
        <taxon>Pterygota</taxon>
        <taxon>Neoptera</taxon>
        <taxon>Endopterygota</taxon>
        <taxon>Diptera</taxon>
        <taxon>Nematocera</taxon>
        <taxon>Culicoidea</taxon>
        <taxon>Culicidae</taxon>
        <taxon>Anophelinae</taxon>
        <taxon>Anopheles</taxon>
    </lineage>
</organism>
<dbReference type="EMBL" id="GGFJ01014307">
    <property type="protein sequence ID" value="MBW63448.1"/>
    <property type="molecule type" value="Transcribed_RNA"/>
</dbReference>
<protein>
    <submittedName>
        <fullName evidence="1">Putative secreted protein</fullName>
    </submittedName>
</protein>
<evidence type="ECO:0000313" key="1">
    <source>
        <dbReference type="EMBL" id="MBW63448.1"/>
    </source>
</evidence>
<dbReference type="AlphaFoldDB" id="A0A2M4CEU0"/>
<name>A0A2M4CEU0_9DIPT</name>
<accession>A0A2M4CEU0</accession>
<reference evidence="1" key="1">
    <citation type="submission" date="2018-01" db="EMBL/GenBank/DDBJ databases">
        <title>An insight into the sialome of Amazonian anophelines.</title>
        <authorList>
            <person name="Ribeiro J.M."/>
            <person name="Scarpassa V."/>
            <person name="Calvo E."/>
        </authorList>
    </citation>
    <scope>NUCLEOTIDE SEQUENCE</scope>
    <source>
        <tissue evidence="1">Salivary glands</tissue>
    </source>
</reference>